<name>A0A7V3YFG8_9BACT</name>
<keyword evidence="4 7" id="KW-0812">Transmembrane</keyword>
<dbReference type="GO" id="GO:0015109">
    <property type="term" value="F:chromate transmembrane transporter activity"/>
    <property type="evidence" value="ECO:0007669"/>
    <property type="project" value="InterPro"/>
</dbReference>
<keyword evidence="3" id="KW-1003">Cell membrane</keyword>
<evidence type="ECO:0000256" key="6">
    <source>
        <dbReference type="ARBA" id="ARBA00023136"/>
    </source>
</evidence>
<evidence type="ECO:0000256" key="3">
    <source>
        <dbReference type="ARBA" id="ARBA00022475"/>
    </source>
</evidence>
<dbReference type="EMBL" id="DTFV01000038">
    <property type="protein sequence ID" value="HGI30108.1"/>
    <property type="molecule type" value="Genomic_DNA"/>
</dbReference>
<evidence type="ECO:0000256" key="2">
    <source>
        <dbReference type="ARBA" id="ARBA00005262"/>
    </source>
</evidence>
<dbReference type="GO" id="GO:0005886">
    <property type="term" value="C:plasma membrane"/>
    <property type="evidence" value="ECO:0007669"/>
    <property type="project" value="UniProtKB-SubCell"/>
</dbReference>
<reference evidence="8" key="1">
    <citation type="journal article" date="2020" name="mSystems">
        <title>Genome- and Community-Level Interaction Insights into Carbon Utilization and Element Cycling Functions of Hydrothermarchaeota in Hydrothermal Sediment.</title>
        <authorList>
            <person name="Zhou Z."/>
            <person name="Liu Y."/>
            <person name="Xu W."/>
            <person name="Pan J."/>
            <person name="Luo Z.H."/>
            <person name="Li M."/>
        </authorList>
    </citation>
    <scope>NUCLEOTIDE SEQUENCE [LARGE SCALE GENOMIC DNA]</scope>
    <source>
        <strain evidence="8">SpSt-747</strain>
    </source>
</reference>
<sequence length="175" mass="19188">MTYLLLFFAFLRVGFFSFGGGLAALPLIEREIVDTYRWLSKPEFLELLALSQLTPGPIAINAATFTGFKVGGMLGAFVATGAFCLPSVFLTLLVVTFLSRFRENPYVAGFLRGLRPALLALLLRVALSVIQDGIHDWFGLLLSITGGALLFFGKIEEIPLLLLGGILGLLWYGWR</sequence>
<dbReference type="InterPro" id="IPR052518">
    <property type="entry name" value="CHR_Transporter"/>
</dbReference>
<dbReference type="PANTHER" id="PTHR43663:SF1">
    <property type="entry name" value="CHROMATE TRANSPORTER"/>
    <property type="match status" value="1"/>
</dbReference>
<feature type="transmembrane region" description="Helical" evidence="7">
    <location>
        <begin position="158"/>
        <end position="174"/>
    </location>
</feature>
<accession>A0A7V3YFG8</accession>
<keyword evidence="5 7" id="KW-1133">Transmembrane helix</keyword>
<protein>
    <submittedName>
        <fullName evidence="8">Chromate transporter</fullName>
    </submittedName>
</protein>
<evidence type="ECO:0000256" key="7">
    <source>
        <dbReference type="SAM" id="Phobius"/>
    </source>
</evidence>
<proteinExistence type="inferred from homology"/>
<dbReference type="InterPro" id="IPR003370">
    <property type="entry name" value="Chromate_transpt"/>
</dbReference>
<dbReference type="PANTHER" id="PTHR43663">
    <property type="entry name" value="CHROMATE TRANSPORT PROTEIN-RELATED"/>
    <property type="match status" value="1"/>
</dbReference>
<keyword evidence="6 7" id="KW-0472">Membrane</keyword>
<comment type="similarity">
    <text evidence="2">Belongs to the chromate ion transporter (CHR) (TC 2.A.51) family.</text>
</comment>
<dbReference type="AlphaFoldDB" id="A0A7V3YFG8"/>
<feature type="transmembrane region" description="Helical" evidence="7">
    <location>
        <begin position="75"/>
        <end position="98"/>
    </location>
</feature>
<dbReference type="Pfam" id="PF02417">
    <property type="entry name" value="Chromate_transp"/>
    <property type="match status" value="1"/>
</dbReference>
<feature type="transmembrane region" description="Helical" evidence="7">
    <location>
        <begin position="110"/>
        <end position="127"/>
    </location>
</feature>
<gene>
    <name evidence="8" type="ORF">ENV30_02165</name>
</gene>
<evidence type="ECO:0000256" key="1">
    <source>
        <dbReference type="ARBA" id="ARBA00004651"/>
    </source>
</evidence>
<evidence type="ECO:0000313" key="8">
    <source>
        <dbReference type="EMBL" id="HGI30108.1"/>
    </source>
</evidence>
<comment type="subcellular location">
    <subcellularLocation>
        <location evidence="1">Cell membrane</location>
        <topology evidence="1">Multi-pass membrane protein</topology>
    </subcellularLocation>
</comment>
<evidence type="ECO:0000256" key="5">
    <source>
        <dbReference type="ARBA" id="ARBA00022989"/>
    </source>
</evidence>
<organism evidence="8">
    <name type="scientific">Candidatus Caldatribacterium californiense</name>
    <dbReference type="NCBI Taxonomy" id="1454726"/>
    <lineage>
        <taxon>Bacteria</taxon>
        <taxon>Pseudomonadati</taxon>
        <taxon>Atribacterota</taxon>
        <taxon>Atribacteria</taxon>
        <taxon>Atribacterales</taxon>
        <taxon>Candidatus Caldatribacteriaceae</taxon>
        <taxon>Candidatus Caldatribacterium</taxon>
    </lineage>
</organism>
<evidence type="ECO:0000256" key="4">
    <source>
        <dbReference type="ARBA" id="ARBA00022692"/>
    </source>
</evidence>
<comment type="caution">
    <text evidence="8">The sequence shown here is derived from an EMBL/GenBank/DDBJ whole genome shotgun (WGS) entry which is preliminary data.</text>
</comment>